<organism evidence="2 3">
    <name type="scientific">Streptomyces mesophilus</name>
    <dbReference type="NCBI Taxonomy" id="1775132"/>
    <lineage>
        <taxon>Bacteria</taxon>
        <taxon>Bacillati</taxon>
        <taxon>Actinomycetota</taxon>
        <taxon>Actinomycetes</taxon>
        <taxon>Kitasatosporales</taxon>
        <taxon>Streptomycetaceae</taxon>
        <taxon>Streptomyces</taxon>
    </lineage>
</organism>
<comment type="caution">
    <text evidence="2">The sequence shown here is derived from an EMBL/GenBank/DDBJ whole genome shotgun (WGS) entry which is preliminary data.</text>
</comment>
<evidence type="ECO:0000313" key="3">
    <source>
        <dbReference type="Proteomes" id="UP000481109"/>
    </source>
</evidence>
<dbReference type="RefSeq" id="WP_165334962.1">
    <property type="nucleotide sequence ID" value="NZ_JAAKZW010000155.1"/>
</dbReference>
<gene>
    <name evidence="2" type="ORF">G6045_28235</name>
</gene>
<dbReference type="AlphaFoldDB" id="A0A6G4XQN7"/>
<dbReference type="InterPro" id="IPR000182">
    <property type="entry name" value="GNAT_dom"/>
</dbReference>
<evidence type="ECO:0000313" key="2">
    <source>
        <dbReference type="EMBL" id="NGO79512.1"/>
    </source>
</evidence>
<reference evidence="2 3" key="1">
    <citation type="submission" date="2020-02" db="EMBL/GenBank/DDBJ databases">
        <title>Whole-genome analyses of novel actinobacteria.</title>
        <authorList>
            <person name="Sahin N."/>
            <person name="Tokatli A."/>
        </authorList>
    </citation>
    <scope>NUCLEOTIDE SEQUENCE [LARGE SCALE GENOMIC DNA]</scope>
    <source>
        <strain evidence="2 3">YC504</strain>
    </source>
</reference>
<dbReference type="PANTHER" id="PTHR43792:SF1">
    <property type="entry name" value="N-ACETYLTRANSFERASE DOMAIN-CONTAINING PROTEIN"/>
    <property type="match status" value="1"/>
</dbReference>
<accession>A0A6G4XQN7</accession>
<dbReference type="Proteomes" id="UP000481109">
    <property type="component" value="Unassembled WGS sequence"/>
</dbReference>
<sequence>MHPVRLSSQRLELREFTIDDVDAVLAIYGNVEVAEHMSFEPRSREQVADVIVRSIAASRSTPRGEYALAVQESDTKELIGFARLAIDPHQHQAATIGFALRPDTWGVGYGQETVRLLLELGFAELELHRIWGARSPANAASAKTMAQAGMAEDYTLREHIQKAGKWRDSVVHTILRHEW</sequence>
<evidence type="ECO:0000259" key="1">
    <source>
        <dbReference type="PROSITE" id="PS51186"/>
    </source>
</evidence>
<dbReference type="Gene3D" id="3.40.630.30">
    <property type="match status" value="1"/>
</dbReference>
<dbReference type="Pfam" id="PF13302">
    <property type="entry name" value="Acetyltransf_3"/>
    <property type="match status" value="1"/>
</dbReference>
<dbReference type="PROSITE" id="PS51186">
    <property type="entry name" value="GNAT"/>
    <property type="match status" value="1"/>
</dbReference>
<dbReference type="InterPro" id="IPR051531">
    <property type="entry name" value="N-acetyltransferase"/>
</dbReference>
<dbReference type="EMBL" id="JAAKZW010000155">
    <property type="protein sequence ID" value="NGO79512.1"/>
    <property type="molecule type" value="Genomic_DNA"/>
</dbReference>
<keyword evidence="2" id="KW-0808">Transferase</keyword>
<protein>
    <submittedName>
        <fullName evidence="2">GNAT family N-acetyltransferase</fullName>
    </submittedName>
</protein>
<proteinExistence type="predicted"/>
<dbReference type="SUPFAM" id="SSF55729">
    <property type="entry name" value="Acyl-CoA N-acyltransferases (Nat)"/>
    <property type="match status" value="1"/>
</dbReference>
<dbReference type="GO" id="GO:0016747">
    <property type="term" value="F:acyltransferase activity, transferring groups other than amino-acyl groups"/>
    <property type="evidence" value="ECO:0007669"/>
    <property type="project" value="InterPro"/>
</dbReference>
<name>A0A6G4XQN7_9ACTN</name>
<dbReference type="InterPro" id="IPR016181">
    <property type="entry name" value="Acyl_CoA_acyltransferase"/>
</dbReference>
<keyword evidence="3" id="KW-1185">Reference proteome</keyword>
<feature type="domain" description="N-acetyltransferase" evidence="1">
    <location>
        <begin position="11"/>
        <end position="179"/>
    </location>
</feature>
<dbReference type="PANTHER" id="PTHR43792">
    <property type="entry name" value="GNAT FAMILY, PUTATIVE (AFU_ORTHOLOGUE AFUA_3G00765)-RELATED-RELATED"/>
    <property type="match status" value="1"/>
</dbReference>